<dbReference type="STRING" id="1233.SAMN05216387_101147"/>
<evidence type="ECO:0000256" key="1">
    <source>
        <dbReference type="ARBA" id="ARBA00006040"/>
    </source>
</evidence>
<keyword evidence="5 9" id="KW-0862">Zinc</keyword>
<evidence type="ECO:0000256" key="4">
    <source>
        <dbReference type="ARBA" id="ARBA00022801"/>
    </source>
</evidence>
<dbReference type="OrthoDB" id="9773538at2"/>
<reference evidence="13 14" key="1">
    <citation type="submission" date="2016-10" db="EMBL/GenBank/DDBJ databases">
        <authorList>
            <person name="de Groot N.N."/>
        </authorList>
    </citation>
    <scope>NUCLEOTIDE SEQUENCE [LARGE SCALE GENOMIC DNA]</scope>
    <source>
        <strain evidence="13 14">Nv1</strain>
    </source>
</reference>
<dbReference type="InterPro" id="IPR001567">
    <property type="entry name" value="Pept_M3A_M3B_dom"/>
</dbReference>
<dbReference type="GO" id="GO:0006508">
    <property type="term" value="P:proteolysis"/>
    <property type="evidence" value="ECO:0007669"/>
    <property type="project" value="UniProtKB-KW"/>
</dbReference>
<evidence type="ECO:0000256" key="10">
    <source>
        <dbReference type="SAM" id="MobiDB-lite"/>
    </source>
</evidence>
<dbReference type="InterPro" id="IPR034005">
    <property type="entry name" value="M3A_DCP"/>
</dbReference>
<comment type="similarity">
    <text evidence="1 9">Belongs to the peptidase M3 family.</text>
</comment>
<dbReference type="Gene3D" id="3.40.390.10">
    <property type="entry name" value="Collagenase (Catalytic Domain)"/>
    <property type="match status" value="1"/>
</dbReference>
<evidence type="ECO:0000256" key="7">
    <source>
        <dbReference type="ARBA" id="ARBA00024603"/>
    </source>
</evidence>
<evidence type="ECO:0000259" key="12">
    <source>
        <dbReference type="Pfam" id="PF19310"/>
    </source>
</evidence>
<dbReference type="EMBL" id="FOBH01000001">
    <property type="protein sequence ID" value="SEK32060.1"/>
    <property type="molecule type" value="Genomic_DNA"/>
</dbReference>
<dbReference type="GO" id="GO:0046872">
    <property type="term" value="F:metal ion binding"/>
    <property type="evidence" value="ECO:0007669"/>
    <property type="project" value="UniProtKB-UniRule"/>
</dbReference>
<dbReference type="GO" id="GO:0005829">
    <property type="term" value="C:cytosol"/>
    <property type="evidence" value="ECO:0007669"/>
    <property type="project" value="UniProtKB-ARBA"/>
</dbReference>
<accession>A0A1H7G6G7</accession>
<evidence type="ECO:0000313" key="14">
    <source>
        <dbReference type="Proteomes" id="UP000198620"/>
    </source>
</evidence>
<keyword evidence="2 9" id="KW-0645">Protease</keyword>
<keyword evidence="14" id="KW-1185">Reference proteome</keyword>
<dbReference type="RefSeq" id="WP_090825893.1">
    <property type="nucleotide sequence ID" value="NZ_FOBH01000001.1"/>
</dbReference>
<evidence type="ECO:0000259" key="11">
    <source>
        <dbReference type="Pfam" id="PF01432"/>
    </source>
</evidence>
<dbReference type="FunFam" id="3.40.390.10:FF:000009">
    <property type="entry name" value="Oligopeptidase A"/>
    <property type="match status" value="1"/>
</dbReference>
<dbReference type="Gene3D" id="1.10.1370.40">
    <property type="match status" value="1"/>
</dbReference>
<feature type="region of interest" description="Disordered" evidence="10">
    <location>
        <begin position="539"/>
        <end position="566"/>
    </location>
</feature>
<name>A0A1H7G6G7_9PROT</name>
<dbReference type="InterPro" id="IPR024077">
    <property type="entry name" value="Neurolysin/TOP_dom2"/>
</dbReference>
<dbReference type="PANTHER" id="PTHR11804">
    <property type="entry name" value="PROTEASE M3 THIMET OLIGOPEPTIDASE-RELATED"/>
    <property type="match status" value="1"/>
</dbReference>
<dbReference type="InterPro" id="IPR045090">
    <property type="entry name" value="Pept_M3A_M3B"/>
</dbReference>
<dbReference type="InterPro" id="IPR024079">
    <property type="entry name" value="MetalloPept_cat_dom_sf"/>
</dbReference>
<sequence length="728" mass="81803">MNPLLDFSELPRFADIRTEHITPAVNQLLADSRAVLGGIREETAAPTWQNFVQPMEDANERLARAWGQVSHLNAVVNTAELREAYNANLPLVTQYYAELSQDQILFEKFKQLRNSDEFQDLSNARKKIVENALRDFHLGGADLPASKKERLLRIQEELSALSSGFNDNLLDATNNFALHIENADELTGIPDDALQTARGIAEKNGLPGWTFTLHAPSYIPVMQHADNRTLREKLYRAYSTRASEIEVPGVLAKSIGDLDNTPLIRKILELRKEEAQMLGFGCYAEVSLATKMASTPQQVLDFLEELALKARPYAERDLTELREFAIAKLGLEKLEAWDVAYASEKLRVDRYAFSDQEVKQYFPETSVLPGMFKLVEHLYGIIIKRVEQGIQLWHPDVKFFTISDGEAKLIGHFYLDLYARPGKRGGGWMDDAVSRRMRSTETAERIQAPVAYLNCNFSAPVHIDGKVRPALFTHDEVITLFHEFGHGLHHLLTQVEDLGVSGIHGVEWDAVELPSQFMENFCWEWEVLSNMAKRVDSLPQSGSLRETRSAPPPAPDGSANAVSTEHVDNSAPIPRSLFDKMLAAKNFQSGMQTLRQIEFALFDMHLHTDFDPNGEKTVQQLLDEIREQVAVIIPPKFNRFPNSFSHIFGGGYAAGYYSYKWAEVLSADAYSLFEETSPGKVVNAETGALFWNEILAVGGSRPALESFIAFRGREPEIDALLRHHGMAA</sequence>
<comment type="cofactor">
    <cofactor evidence="9">
        <name>Zn(2+)</name>
        <dbReference type="ChEBI" id="CHEBI:29105"/>
    </cofactor>
    <text evidence="9">Binds 1 zinc ion.</text>
</comment>
<evidence type="ECO:0000256" key="3">
    <source>
        <dbReference type="ARBA" id="ARBA00022723"/>
    </source>
</evidence>
<dbReference type="Pfam" id="PF19310">
    <property type="entry name" value="TOP_N"/>
    <property type="match status" value="1"/>
</dbReference>
<evidence type="ECO:0000256" key="5">
    <source>
        <dbReference type="ARBA" id="ARBA00022833"/>
    </source>
</evidence>
<comment type="catalytic activity">
    <reaction evidence="7">
        <text>Hydrolysis of oligopeptides, with broad specificity. Gly or Ala commonly occur as P1 or P1' residues, but more distant residues are also important, as is shown by the fact that Z-Gly-Pro-Gly-|-Gly-Pro-Ala is cleaved, but not Z-(Gly)(5).</text>
        <dbReference type="EC" id="3.4.24.70"/>
    </reaction>
</comment>
<dbReference type="InterPro" id="IPR045666">
    <property type="entry name" value="OpdA_N"/>
</dbReference>
<keyword evidence="3 9" id="KW-0479">Metal-binding</keyword>
<evidence type="ECO:0000256" key="8">
    <source>
        <dbReference type="ARBA" id="ARBA00026100"/>
    </source>
</evidence>
<feature type="domain" description="Oligopeptidase A N-terminal" evidence="12">
    <location>
        <begin position="26"/>
        <end position="146"/>
    </location>
</feature>
<feature type="domain" description="Peptidase M3A/M3B catalytic" evidence="11">
    <location>
        <begin position="221"/>
        <end position="725"/>
    </location>
</feature>
<proteinExistence type="inferred from homology"/>
<organism evidence="13 14">
    <name type="scientific">Nitrosovibrio tenuis</name>
    <dbReference type="NCBI Taxonomy" id="1233"/>
    <lineage>
        <taxon>Bacteria</taxon>
        <taxon>Pseudomonadati</taxon>
        <taxon>Pseudomonadota</taxon>
        <taxon>Betaproteobacteria</taxon>
        <taxon>Nitrosomonadales</taxon>
        <taxon>Nitrosomonadaceae</taxon>
        <taxon>Nitrosovibrio</taxon>
    </lineage>
</organism>
<dbReference type="CDD" id="cd06456">
    <property type="entry name" value="M3A_DCP"/>
    <property type="match status" value="1"/>
</dbReference>
<dbReference type="GO" id="GO:0006518">
    <property type="term" value="P:peptide metabolic process"/>
    <property type="evidence" value="ECO:0007669"/>
    <property type="project" value="TreeGrafter"/>
</dbReference>
<keyword evidence="6 9" id="KW-0482">Metalloprotease</keyword>
<dbReference type="Pfam" id="PF01432">
    <property type="entry name" value="Peptidase_M3"/>
    <property type="match status" value="1"/>
</dbReference>
<evidence type="ECO:0000313" key="13">
    <source>
        <dbReference type="EMBL" id="SEK32060.1"/>
    </source>
</evidence>
<dbReference type="Proteomes" id="UP000198620">
    <property type="component" value="Unassembled WGS sequence"/>
</dbReference>
<dbReference type="GO" id="GO:0004222">
    <property type="term" value="F:metalloendopeptidase activity"/>
    <property type="evidence" value="ECO:0007669"/>
    <property type="project" value="UniProtKB-EC"/>
</dbReference>
<evidence type="ECO:0000256" key="6">
    <source>
        <dbReference type="ARBA" id="ARBA00023049"/>
    </source>
</evidence>
<dbReference type="EC" id="3.4.24.70" evidence="8"/>
<dbReference type="AlphaFoldDB" id="A0A1H7G6G7"/>
<protein>
    <recommendedName>
        <fullName evidence="8">oligopeptidase A</fullName>
        <ecNumber evidence="8">3.4.24.70</ecNumber>
    </recommendedName>
</protein>
<dbReference type="SUPFAM" id="SSF55486">
    <property type="entry name" value="Metalloproteases ('zincins'), catalytic domain"/>
    <property type="match status" value="1"/>
</dbReference>
<gene>
    <name evidence="13" type="ORF">SAMN05216387_101147</name>
</gene>
<dbReference type="PANTHER" id="PTHR11804:SF84">
    <property type="entry name" value="SACCHAROLYSIN"/>
    <property type="match status" value="1"/>
</dbReference>
<evidence type="ECO:0000256" key="9">
    <source>
        <dbReference type="RuleBase" id="RU003435"/>
    </source>
</evidence>
<keyword evidence="4 9" id="KW-0378">Hydrolase</keyword>
<evidence type="ECO:0000256" key="2">
    <source>
        <dbReference type="ARBA" id="ARBA00022670"/>
    </source>
</evidence>
<dbReference type="Gene3D" id="1.10.1370.10">
    <property type="entry name" value="Neurolysin, domain 3"/>
    <property type="match status" value="1"/>
</dbReference>